<dbReference type="Proteomes" id="UP000186917">
    <property type="component" value="Unassembled WGS sequence"/>
</dbReference>
<reference evidence="2" key="1">
    <citation type="submission" date="2017-01" db="EMBL/GenBank/DDBJ databases">
        <authorList>
            <person name="Varghese N."/>
            <person name="Submissions S."/>
        </authorList>
    </citation>
    <scope>NUCLEOTIDE SEQUENCE [LARGE SCALE GENOMIC DNA]</scope>
    <source>
        <strain evidence="2">DSM 21054</strain>
    </source>
</reference>
<evidence type="ECO:0000313" key="1">
    <source>
        <dbReference type="EMBL" id="SIT32612.1"/>
    </source>
</evidence>
<accession>A0A1N7RC43</accession>
<organism evidence="1 2">
    <name type="scientific">Filimonas lacunae</name>
    <dbReference type="NCBI Taxonomy" id="477680"/>
    <lineage>
        <taxon>Bacteria</taxon>
        <taxon>Pseudomonadati</taxon>
        <taxon>Bacteroidota</taxon>
        <taxon>Chitinophagia</taxon>
        <taxon>Chitinophagales</taxon>
        <taxon>Chitinophagaceae</taxon>
        <taxon>Filimonas</taxon>
    </lineage>
</organism>
<keyword evidence="2" id="KW-1185">Reference proteome</keyword>
<proteinExistence type="predicted"/>
<evidence type="ECO:0000313" key="2">
    <source>
        <dbReference type="Proteomes" id="UP000186917"/>
    </source>
</evidence>
<dbReference type="EMBL" id="FTOR01000011">
    <property type="protein sequence ID" value="SIT32612.1"/>
    <property type="molecule type" value="Genomic_DNA"/>
</dbReference>
<name>A0A1N7RC43_9BACT</name>
<gene>
    <name evidence="1" type="ORF">SAMN05421788_111180</name>
</gene>
<dbReference type="AlphaFoldDB" id="A0A1N7RC43"/>
<sequence>MCAMRYGKMKNGFLKAAVLLNFGTEHIGGRGKEVKVKMPVAFQPRHFTLLRTVILDVNCFAVSYSNRFFHRFTHSWVGVNSVQNFVAGSFQFTCY</sequence>
<protein>
    <submittedName>
        <fullName evidence="1">Uncharacterized protein</fullName>
    </submittedName>
</protein>